<dbReference type="InterPro" id="IPR036264">
    <property type="entry name" value="Bact_exopeptidase_dim_dom"/>
</dbReference>
<proteinExistence type="predicted"/>
<protein>
    <submittedName>
        <fullName evidence="4">Amidohydrolase</fullName>
    </submittedName>
</protein>
<feature type="binding site" evidence="2">
    <location>
        <position position="144"/>
    </location>
    <ligand>
        <name>Mn(2+)</name>
        <dbReference type="ChEBI" id="CHEBI:29035"/>
        <label>2</label>
    </ligand>
</feature>
<comment type="cofactor">
    <cofactor evidence="2">
        <name>Mn(2+)</name>
        <dbReference type="ChEBI" id="CHEBI:29035"/>
    </cofactor>
    <text evidence="2">The Mn(2+) ion enhances activity.</text>
</comment>
<dbReference type="Gene3D" id="3.40.630.10">
    <property type="entry name" value="Zn peptidases"/>
    <property type="match status" value="1"/>
</dbReference>
<dbReference type="SUPFAM" id="SSF55031">
    <property type="entry name" value="Bacterial exopeptidase dimerisation domain"/>
    <property type="match status" value="1"/>
</dbReference>
<feature type="binding site" evidence="2">
    <location>
        <position position="106"/>
    </location>
    <ligand>
        <name>Mn(2+)</name>
        <dbReference type="ChEBI" id="CHEBI:29035"/>
        <label>2</label>
    </ligand>
</feature>
<keyword evidence="5" id="KW-1185">Reference proteome</keyword>
<organism evidence="4 5">
    <name type="scientific">Fodinibius roseus</name>
    <dbReference type="NCBI Taxonomy" id="1194090"/>
    <lineage>
        <taxon>Bacteria</taxon>
        <taxon>Pseudomonadati</taxon>
        <taxon>Balneolota</taxon>
        <taxon>Balneolia</taxon>
        <taxon>Balneolales</taxon>
        <taxon>Balneolaceae</taxon>
        <taxon>Fodinibius</taxon>
    </lineage>
</organism>
<evidence type="ECO:0000256" key="1">
    <source>
        <dbReference type="ARBA" id="ARBA00022801"/>
    </source>
</evidence>
<dbReference type="GO" id="GO:0050118">
    <property type="term" value="F:N-acetyldiaminopimelate deacetylase activity"/>
    <property type="evidence" value="ECO:0007669"/>
    <property type="project" value="UniProtKB-ARBA"/>
</dbReference>
<dbReference type="Pfam" id="PF01546">
    <property type="entry name" value="Peptidase_M20"/>
    <property type="match status" value="1"/>
</dbReference>
<name>A0A1M5HTG8_9BACT</name>
<feature type="binding site" evidence="2">
    <location>
        <position position="171"/>
    </location>
    <ligand>
        <name>Mn(2+)</name>
        <dbReference type="ChEBI" id="CHEBI:29035"/>
        <label>2</label>
    </ligand>
</feature>
<dbReference type="FunFam" id="3.30.70.360:FF:000001">
    <property type="entry name" value="N-acetyldiaminopimelate deacetylase"/>
    <property type="match status" value="1"/>
</dbReference>
<dbReference type="SUPFAM" id="SSF53187">
    <property type="entry name" value="Zn-dependent exopeptidases"/>
    <property type="match status" value="1"/>
</dbReference>
<dbReference type="PIRSF" id="PIRSF005962">
    <property type="entry name" value="Pept_M20D_amidohydro"/>
    <property type="match status" value="1"/>
</dbReference>
<dbReference type="InterPro" id="IPR002933">
    <property type="entry name" value="Peptidase_M20"/>
</dbReference>
<dbReference type="RefSeq" id="WP_073067072.1">
    <property type="nucleotide sequence ID" value="NZ_FQUS01000021.1"/>
</dbReference>
<keyword evidence="1 4" id="KW-0378">Hydrolase</keyword>
<dbReference type="Pfam" id="PF07687">
    <property type="entry name" value="M20_dimer"/>
    <property type="match status" value="1"/>
</dbReference>
<reference evidence="4 5" key="1">
    <citation type="submission" date="2016-11" db="EMBL/GenBank/DDBJ databases">
        <authorList>
            <person name="Jaros S."/>
            <person name="Januszkiewicz K."/>
            <person name="Wedrychowicz H."/>
        </authorList>
    </citation>
    <scope>NUCLEOTIDE SEQUENCE [LARGE SCALE GENOMIC DNA]</scope>
    <source>
        <strain evidence="4 5">DSM 21986</strain>
    </source>
</reference>
<dbReference type="EMBL" id="FQUS01000021">
    <property type="protein sequence ID" value="SHG19240.1"/>
    <property type="molecule type" value="Genomic_DNA"/>
</dbReference>
<keyword evidence="2" id="KW-0464">Manganese</keyword>
<evidence type="ECO:0000259" key="3">
    <source>
        <dbReference type="Pfam" id="PF07687"/>
    </source>
</evidence>
<dbReference type="Gene3D" id="3.30.70.360">
    <property type="match status" value="1"/>
</dbReference>
<feature type="domain" description="Peptidase M20 dimerisation" evidence="3">
    <location>
        <begin position="195"/>
        <end position="287"/>
    </location>
</feature>
<dbReference type="STRING" id="1194090.SAMN05443144_12113"/>
<feature type="binding site" evidence="2">
    <location>
        <position position="371"/>
    </location>
    <ligand>
        <name>Mn(2+)</name>
        <dbReference type="ChEBI" id="CHEBI:29035"/>
        <label>2</label>
    </ligand>
</feature>
<dbReference type="InterPro" id="IPR017439">
    <property type="entry name" value="Amidohydrolase"/>
</dbReference>
<accession>A0A1M5HTG8</accession>
<dbReference type="GO" id="GO:0019877">
    <property type="term" value="P:diaminopimelate biosynthetic process"/>
    <property type="evidence" value="ECO:0007669"/>
    <property type="project" value="UniProtKB-ARBA"/>
</dbReference>
<gene>
    <name evidence="4" type="ORF">SAMN05443144_12113</name>
</gene>
<dbReference type="PANTHER" id="PTHR11014">
    <property type="entry name" value="PEPTIDASE M20 FAMILY MEMBER"/>
    <property type="match status" value="1"/>
</dbReference>
<dbReference type="Proteomes" id="UP000184041">
    <property type="component" value="Unassembled WGS sequence"/>
</dbReference>
<evidence type="ECO:0000313" key="4">
    <source>
        <dbReference type="EMBL" id="SHG19240.1"/>
    </source>
</evidence>
<evidence type="ECO:0000256" key="2">
    <source>
        <dbReference type="PIRSR" id="PIRSR005962-1"/>
    </source>
</evidence>
<dbReference type="GO" id="GO:0046872">
    <property type="term" value="F:metal ion binding"/>
    <property type="evidence" value="ECO:0007669"/>
    <property type="project" value="UniProtKB-KW"/>
</dbReference>
<dbReference type="PANTHER" id="PTHR11014:SF63">
    <property type="entry name" value="METALLOPEPTIDASE, PUTATIVE (AFU_ORTHOLOGUE AFUA_6G09600)-RELATED"/>
    <property type="match status" value="1"/>
</dbReference>
<dbReference type="OrthoDB" id="9776731at2"/>
<evidence type="ECO:0000313" key="5">
    <source>
        <dbReference type="Proteomes" id="UP000184041"/>
    </source>
</evidence>
<feature type="binding site" evidence="2">
    <location>
        <position position="108"/>
    </location>
    <ligand>
        <name>Mn(2+)</name>
        <dbReference type="ChEBI" id="CHEBI:29035"/>
        <label>2</label>
    </ligand>
</feature>
<dbReference type="InterPro" id="IPR011650">
    <property type="entry name" value="Peptidase_M20_dimer"/>
</dbReference>
<dbReference type="NCBIfam" id="TIGR01891">
    <property type="entry name" value="amidohydrolases"/>
    <property type="match status" value="1"/>
</dbReference>
<keyword evidence="2" id="KW-0479">Metal-binding</keyword>
<dbReference type="AlphaFoldDB" id="A0A1M5HTG8"/>
<sequence>MNINTLKKRAQQYQEKMVEIRRHLHRHPELSYQEVETTKFIVEKLEERDIPVDRPLETGCVGILEGDQSSDQVIALRADIDALPITETGDHKREFLSENEGVAHCCGHDGHTANLLGAAHILSDADVRENIKGTVLLIFQPGEETLPGGGRLLCETGYLQEKGVDVIYGLHTNPNLSPGRIGLRKGPLMARPDEFEIEIIGQGGHAASPHEAIDPVVMAAQVVEQLQTIVSRSVNPTDHAVVTVGKIAGGSAYNIIPEKVELLGTVRTFSAETADLIKRRMESIVKGVTEAGGGDYTFAFNYGYPAVDNSDWATDIVIDTAGELLGAENVEQMEAPIMAGEDFAFYQQHFPGVFFFLGSGGEESGSVYPWHHPKYNIDEACFASGSALMASLVFQPLPSS</sequence>